<gene>
    <name evidence="2" type="ORF">GCM10023351_17780</name>
</gene>
<organism evidence="2 3">
    <name type="scientific">Microbacterium gilvum</name>
    <dbReference type="NCBI Taxonomy" id="1336204"/>
    <lineage>
        <taxon>Bacteria</taxon>
        <taxon>Bacillati</taxon>
        <taxon>Actinomycetota</taxon>
        <taxon>Actinomycetes</taxon>
        <taxon>Micrococcales</taxon>
        <taxon>Microbacteriaceae</taxon>
        <taxon>Microbacterium</taxon>
    </lineage>
</organism>
<name>A0ABP9A5Z1_9MICO</name>
<dbReference type="Pfam" id="PF10604">
    <property type="entry name" value="Polyketide_cyc2"/>
    <property type="match status" value="1"/>
</dbReference>
<accession>A0ABP9A5Z1</accession>
<evidence type="ECO:0008006" key="4">
    <source>
        <dbReference type="Google" id="ProtNLM"/>
    </source>
</evidence>
<dbReference type="InterPro" id="IPR023393">
    <property type="entry name" value="START-like_dom_sf"/>
</dbReference>
<dbReference type="EMBL" id="BAABKO010000002">
    <property type="protein sequence ID" value="GAA4773788.1"/>
    <property type="molecule type" value="Genomic_DNA"/>
</dbReference>
<protein>
    <recommendedName>
        <fullName evidence="4">Polyketide cyclase / dehydrase and lipid transport</fullName>
    </recommendedName>
</protein>
<evidence type="ECO:0000256" key="1">
    <source>
        <dbReference type="SAM" id="MobiDB-lite"/>
    </source>
</evidence>
<sequence>MNDLLESDVVVAATVDEVYRRWSDVTALSQLLGPVERVRPIDEYRSRWTVRMGGMVDEFYVDLVDADPPHRISWQSTDGRVHAGEVTLAPVDGGTRVHVRLQWELGSELDDVAGERPADPAELERDLRRFRDEFSSRDAPPAPLATAEA</sequence>
<dbReference type="InterPro" id="IPR019587">
    <property type="entry name" value="Polyketide_cyclase/dehydratase"/>
</dbReference>
<evidence type="ECO:0000313" key="3">
    <source>
        <dbReference type="Proteomes" id="UP001501645"/>
    </source>
</evidence>
<dbReference type="Proteomes" id="UP001501645">
    <property type="component" value="Unassembled WGS sequence"/>
</dbReference>
<feature type="region of interest" description="Disordered" evidence="1">
    <location>
        <begin position="129"/>
        <end position="149"/>
    </location>
</feature>
<dbReference type="Gene3D" id="3.30.530.20">
    <property type="match status" value="1"/>
</dbReference>
<comment type="caution">
    <text evidence="2">The sequence shown here is derived from an EMBL/GenBank/DDBJ whole genome shotgun (WGS) entry which is preliminary data.</text>
</comment>
<keyword evidence="3" id="KW-1185">Reference proteome</keyword>
<dbReference type="SUPFAM" id="SSF55961">
    <property type="entry name" value="Bet v1-like"/>
    <property type="match status" value="1"/>
</dbReference>
<proteinExistence type="predicted"/>
<reference evidence="3" key="1">
    <citation type="journal article" date="2019" name="Int. J. Syst. Evol. Microbiol.">
        <title>The Global Catalogue of Microorganisms (GCM) 10K type strain sequencing project: providing services to taxonomists for standard genome sequencing and annotation.</title>
        <authorList>
            <consortium name="The Broad Institute Genomics Platform"/>
            <consortium name="The Broad Institute Genome Sequencing Center for Infectious Disease"/>
            <person name="Wu L."/>
            <person name="Ma J."/>
        </authorList>
    </citation>
    <scope>NUCLEOTIDE SEQUENCE [LARGE SCALE GENOMIC DNA]</scope>
    <source>
        <strain evidence="3">JCM 18537</strain>
    </source>
</reference>
<evidence type="ECO:0000313" key="2">
    <source>
        <dbReference type="EMBL" id="GAA4773788.1"/>
    </source>
</evidence>
<dbReference type="RefSeq" id="WP_345438197.1">
    <property type="nucleotide sequence ID" value="NZ_BAABKO010000002.1"/>
</dbReference>